<dbReference type="EMBL" id="CAXKWB010002723">
    <property type="protein sequence ID" value="CAL4067489.1"/>
    <property type="molecule type" value="Genomic_DNA"/>
</dbReference>
<dbReference type="GO" id="GO:0003886">
    <property type="term" value="F:DNA (cytosine-5-)-methyltransferase activity"/>
    <property type="evidence" value="ECO:0007669"/>
    <property type="project" value="UniProtKB-EC"/>
</dbReference>
<accession>A0AAV2Q215</accession>
<dbReference type="PROSITE" id="PS51533">
    <property type="entry name" value="ADD"/>
    <property type="match status" value="1"/>
</dbReference>
<dbReference type="EC" id="2.1.1.37" evidence="2"/>
<dbReference type="Gene3D" id="3.40.50.150">
    <property type="entry name" value="Vaccinia Virus protein VP39"/>
    <property type="match status" value="1"/>
</dbReference>
<dbReference type="GO" id="GO:0005634">
    <property type="term" value="C:nucleus"/>
    <property type="evidence" value="ECO:0007669"/>
    <property type="project" value="UniProtKB-SubCell"/>
</dbReference>
<evidence type="ECO:0000256" key="9">
    <source>
        <dbReference type="ARBA" id="ARBA00023242"/>
    </source>
</evidence>
<evidence type="ECO:0000256" key="3">
    <source>
        <dbReference type="ARBA" id="ARBA00022603"/>
    </source>
</evidence>
<comment type="subcellular location">
    <subcellularLocation>
        <location evidence="1">Nucleus</location>
    </subcellularLocation>
</comment>
<dbReference type="InterPro" id="IPR029063">
    <property type="entry name" value="SAM-dependent_MTases_sf"/>
</dbReference>
<dbReference type="PANTHER" id="PTHR23068">
    <property type="entry name" value="DNA CYTOSINE-5- -METHYLTRANSFERASE 3-RELATED"/>
    <property type="match status" value="1"/>
</dbReference>
<evidence type="ECO:0000256" key="10">
    <source>
        <dbReference type="PROSITE-ProRule" id="PRU01016"/>
    </source>
</evidence>
<dbReference type="AlphaFoldDB" id="A0AAV2Q215"/>
<protein>
    <recommendedName>
        <fullName evidence="2">DNA (cytosine-5-)-methyltransferase</fullName>
        <ecNumber evidence="2">2.1.1.37</ecNumber>
    </recommendedName>
</protein>
<dbReference type="GO" id="GO:0005737">
    <property type="term" value="C:cytoplasm"/>
    <property type="evidence" value="ECO:0007669"/>
    <property type="project" value="TreeGrafter"/>
</dbReference>
<feature type="non-terminal residue" evidence="12">
    <location>
        <position position="619"/>
    </location>
</feature>
<dbReference type="GO" id="GO:0032259">
    <property type="term" value="P:methylation"/>
    <property type="evidence" value="ECO:0007669"/>
    <property type="project" value="UniProtKB-KW"/>
</dbReference>
<dbReference type="InterPro" id="IPR000313">
    <property type="entry name" value="PWWP_dom"/>
</dbReference>
<keyword evidence="6" id="KW-0479">Metal-binding</keyword>
<evidence type="ECO:0000259" key="11">
    <source>
        <dbReference type="PROSITE" id="PS51533"/>
    </source>
</evidence>
<evidence type="ECO:0000313" key="13">
    <source>
        <dbReference type="Proteomes" id="UP001497623"/>
    </source>
</evidence>
<evidence type="ECO:0000313" key="12">
    <source>
        <dbReference type="EMBL" id="CAL4067489.1"/>
    </source>
</evidence>
<dbReference type="Gene3D" id="3.30.40.10">
    <property type="entry name" value="Zinc/RING finger domain, C3HC4 (zinc finger)"/>
    <property type="match status" value="1"/>
</dbReference>
<evidence type="ECO:0000256" key="4">
    <source>
        <dbReference type="ARBA" id="ARBA00022679"/>
    </source>
</evidence>
<keyword evidence="7" id="KW-0863">Zinc-finger</keyword>
<dbReference type="Pfam" id="PF00145">
    <property type="entry name" value="DNA_methylase"/>
    <property type="match status" value="1"/>
</dbReference>
<dbReference type="InterPro" id="IPR011011">
    <property type="entry name" value="Znf_FYVE_PHD"/>
</dbReference>
<dbReference type="InterPro" id="IPR025766">
    <property type="entry name" value="ADD"/>
</dbReference>
<keyword evidence="4 10" id="KW-0808">Transferase</keyword>
<keyword evidence="8" id="KW-0862">Zinc</keyword>
<evidence type="ECO:0000256" key="7">
    <source>
        <dbReference type="ARBA" id="ARBA00022771"/>
    </source>
</evidence>
<dbReference type="Proteomes" id="UP001497623">
    <property type="component" value="Unassembled WGS sequence"/>
</dbReference>
<dbReference type="GO" id="GO:0045892">
    <property type="term" value="P:negative regulation of DNA-templated transcription"/>
    <property type="evidence" value="ECO:0007669"/>
    <property type="project" value="TreeGrafter"/>
</dbReference>
<comment type="caution">
    <text evidence="12">The sequence shown here is derived from an EMBL/GenBank/DDBJ whole genome shotgun (WGS) entry which is preliminary data.</text>
</comment>
<dbReference type="Pfam" id="PF21255">
    <property type="entry name" value="DNMT3_ADD_GATA1-like"/>
    <property type="match status" value="1"/>
</dbReference>
<name>A0AAV2Q215_MEGNR</name>
<comment type="similarity">
    <text evidence="10">Belongs to the class I-like SAM-binding methyltransferase superfamily. C5-methyltransferase family.</text>
</comment>
<dbReference type="CDD" id="cd11725">
    <property type="entry name" value="ADDz_Dnmt3"/>
    <property type="match status" value="1"/>
</dbReference>
<dbReference type="PANTHER" id="PTHR23068:SF25">
    <property type="entry name" value="DNA (CYTOSINE-5)-METHYLTRANSFERASE DRM2"/>
    <property type="match status" value="1"/>
</dbReference>
<dbReference type="Pfam" id="PF00855">
    <property type="entry name" value="PWWP"/>
    <property type="match status" value="1"/>
</dbReference>
<dbReference type="SUPFAM" id="SSF63748">
    <property type="entry name" value="Tudor/PWWP/MBT"/>
    <property type="match status" value="1"/>
</dbReference>
<dbReference type="GO" id="GO:0008270">
    <property type="term" value="F:zinc ion binding"/>
    <property type="evidence" value="ECO:0007669"/>
    <property type="project" value="UniProtKB-KW"/>
</dbReference>
<organism evidence="12 13">
    <name type="scientific">Meganyctiphanes norvegica</name>
    <name type="common">Northern krill</name>
    <name type="synonym">Thysanopoda norvegica</name>
    <dbReference type="NCBI Taxonomy" id="48144"/>
    <lineage>
        <taxon>Eukaryota</taxon>
        <taxon>Metazoa</taxon>
        <taxon>Ecdysozoa</taxon>
        <taxon>Arthropoda</taxon>
        <taxon>Crustacea</taxon>
        <taxon>Multicrustacea</taxon>
        <taxon>Malacostraca</taxon>
        <taxon>Eumalacostraca</taxon>
        <taxon>Eucarida</taxon>
        <taxon>Euphausiacea</taxon>
        <taxon>Euphausiidae</taxon>
        <taxon>Meganyctiphanes</taxon>
    </lineage>
</organism>
<dbReference type="SUPFAM" id="SSF53335">
    <property type="entry name" value="S-adenosyl-L-methionine-dependent methyltransferases"/>
    <property type="match status" value="1"/>
</dbReference>
<feature type="active site" evidence="10">
    <location>
        <position position="469"/>
    </location>
</feature>
<dbReference type="InterPro" id="IPR013083">
    <property type="entry name" value="Znf_RING/FYVE/PHD"/>
</dbReference>
<dbReference type="PROSITE" id="PS51679">
    <property type="entry name" value="SAM_MT_C5"/>
    <property type="match status" value="1"/>
</dbReference>
<dbReference type="CDD" id="cd05835">
    <property type="entry name" value="PWWP_DNMT3"/>
    <property type="match status" value="1"/>
</dbReference>
<keyword evidence="13" id="KW-1185">Reference proteome</keyword>
<keyword evidence="3 10" id="KW-0489">Methyltransferase</keyword>
<reference evidence="12 13" key="1">
    <citation type="submission" date="2024-05" db="EMBL/GenBank/DDBJ databases">
        <authorList>
            <person name="Wallberg A."/>
        </authorList>
    </citation>
    <scope>NUCLEOTIDE SEQUENCE [LARGE SCALE GENOMIC DNA]</scope>
</reference>
<keyword evidence="9" id="KW-0539">Nucleus</keyword>
<proteinExistence type="inferred from homology"/>
<feature type="domain" description="PHD-type" evidence="11">
    <location>
        <begin position="186"/>
        <end position="318"/>
    </location>
</feature>
<gene>
    <name evidence="12" type="ORF">MNOR_LOCUS6543</name>
</gene>
<keyword evidence="5 10" id="KW-0949">S-adenosyl-L-methionine</keyword>
<evidence type="ECO:0000256" key="1">
    <source>
        <dbReference type="ARBA" id="ARBA00004123"/>
    </source>
</evidence>
<dbReference type="InterPro" id="IPR050390">
    <property type="entry name" value="C5-Methyltransferase"/>
</dbReference>
<evidence type="ECO:0000256" key="8">
    <source>
        <dbReference type="ARBA" id="ARBA00022833"/>
    </source>
</evidence>
<dbReference type="InterPro" id="IPR001525">
    <property type="entry name" value="C5_MeTfrase"/>
</dbReference>
<evidence type="ECO:0000256" key="5">
    <source>
        <dbReference type="ARBA" id="ARBA00022691"/>
    </source>
</evidence>
<dbReference type="Pfam" id="PF17980">
    <property type="entry name" value="ADD_DNMT3"/>
    <property type="match status" value="1"/>
</dbReference>
<dbReference type="SUPFAM" id="SSF57903">
    <property type="entry name" value="FYVE/PHD zinc finger"/>
    <property type="match status" value="1"/>
</dbReference>
<evidence type="ECO:0000256" key="6">
    <source>
        <dbReference type="ARBA" id="ARBA00022723"/>
    </source>
</evidence>
<dbReference type="InterPro" id="IPR049554">
    <property type="entry name" value="DNMT3_ADD_PHD"/>
</dbReference>
<dbReference type="InterPro" id="IPR040552">
    <property type="entry name" value="DNMT3_ADD_GATA1-like"/>
</dbReference>
<sequence>MWYQQVKTVKACDLGRLVWAKLHGFRPYPAIVVCNDMVGMPAVENNSAWVLWLCENRVTQLKVSHLYDFMDEFAKFYASKISKNLYKQAVIEGIKEIYRRDLQPSNVDPNSLSSLTSWAANGFEGADSYKYSADNKNFSPGMLKVLQRLGKRYTQNKSTNSTMSSIDHYDSPINGEDNQTWKAKSALLRTGASLEIHCISCNNEDTVSRNHPYLVGGVCTTCKDELEENCVTLWNYISVHCTICTTEDEMVICDNPKCERIFCLRCIELLVSFSAILKLEDIDMWKCRICFDKQNVGMLIPWPGWENTKDITPFSNESDGYTSDESIDNVEADKDYILPDDYSSSEEYTNCNKFRRGHPCFEGNTRKKSSYISTSIVEDDAPPVEKYLPKRPIRVLSLFDGIGTGLLCLQKLGIQVEKYFSSEIDQDCHNVVTLNFGGKVEQVGDIENLSEKKIFELLPIDLVIGGSPCNDLANVNYNQKGLFDLDGTGILFFQYYRVLKTIQLHQARFYKNHHVFWLFENVKGMRTVYKNYISMFFERPPAPDTSTDAKYFSPQRRPRCFWGNIPGMYDPVKNTKYQKHNLQQYLAKLIKKFINNYTTEIVIPTIMRIQGGGSVYYWS</sequence>
<evidence type="ECO:0000256" key="2">
    <source>
        <dbReference type="ARBA" id="ARBA00011975"/>
    </source>
</evidence>
<dbReference type="Gene3D" id="2.30.30.140">
    <property type="match status" value="1"/>
</dbReference>